<proteinExistence type="predicted"/>
<evidence type="ECO:0000313" key="2">
    <source>
        <dbReference type="EMBL" id="SDM97814.1"/>
    </source>
</evidence>
<gene>
    <name evidence="2" type="ORF">SAMN05192554_11130</name>
</gene>
<dbReference type="Gene3D" id="3.40.1350.10">
    <property type="match status" value="1"/>
</dbReference>
<dbReference type="InterPro" id="IPR021671">
    <property type="entry name" value="PD(D/E)XK_Endonuc"/>
</dbReference>
<dbReference type="RefSeq" id="WP_089733795.1">
    <property type="nucleotide sequence ID" value="NZ_FNIA01000011.1"/>
</dbReference>
<reference evidence="2 3" key="1">
    <citation type="submission" date="2016-10" db="EMBL/GenBank/DDBJ databases">
        <authorList>
            <person name="de Groot N.N."/>
        </authorList>
    </citation>
    <scope>NUCLEOTIDE SEQUENCE [LARGE SCALE GENOMIC DNA]</scope>
    <source>
        <strain evidence="3">EB21,IBRC-M 10013,KCTC 4048</strain>
    </source>
</reference>
<sequence>MNPSRRGDETEAILLARLLDCGCSVSVPFGDSDRYDLLVDDDGYLFRVQCKTGSWVNGTVQFKLYSSTVADGERVDADYTAEEVDAFAVYAPETDGAYWVPMAETGTGEMRLRVEDPHPEAPRSRVNWASEHRLTERFE</sequence>
<keyword evidence="2" id="KW-0540">Nuclease</keyword>
<keyword evidence="3" id="KW-1185">Reference proteome</keyword>
<dbReference type="GO" id="GO:0004519">
    <property type="term" value="F:endonuclease activity"/>
    <property type="evidence" value="ECO:0007669"/>
    <property type="project" value="UniProtKB-KW"/>
</dbReference>
<protein>
    <submittedName>
        <fullName evidence="2">PD-(D/E)XK endonuclease</fullName>
    </submittedName>
</protein>
<dbReference type="GO" id="GO:0003676">
    <property type="term" value="F:nucleic acid binding"/>
    <property type="evidence" value="ECO:0007669"/>
    <property type="project" value="InterPro"/>
</dbReference>
<evidence type="ECO:0000259" key="1">
    <source>
        <dbReference type="Pfam" id="PF11645"/>
    </source>
</evidence>
<dbReference type="AlphaFoldDB" id="A0A1G9XM11"/>
<evidence type="ECO:0000313" key="3">
    <source>
        <dbReference type="Proteomes" id="UP000199370"/>
    </source>
</evidence>
<feature type="domain" description="PD(D/E)XK endonuclease" evidence="1">
    <location>
        <begin position="1"/>
        <end position="134"/>
    </location>
</feature>
<organism evidence="2 3">
    <name type="scientific">Haloarchaeobius iranensis</name>
    <dbReference type="NCBI Taxonomy" id="996166"/>
    <lineage>
        <taxon>Archaea</taxon>
        <taxon>Methanobacteriati</taxon>
        <taxon>Methanobacteriota</taxon>
        <taxon>Stenosarchaea group</taxon>
        <taxon>Halobacteria</taxon>
        <taxon>Halobacteriales</taxon>
        <taxon>Halorubellaceae</taxon>
        <taxon>Haloarchaeobius</taxon>
    </lineage>
</organism>
<name>A0A1G9XM11_9EURY</name>
<keyword evidence="2" id="KW-0255">Endonuclease</keyword>
<dbReference type="EMBL" id="FNIA01000011">
    <property type="protein sequence ID" value="SDM97814.1"/>
    <property type="molecule type" value="Genomic_DNA"/>
</dbReference>
<accession>A0A1G9XM11</accession>
<dbReference type="OrthoDB" id="350649at2157"/>
<keyword evidence="2" id="KW-0378">Hydrolase</keyword>
<dbReference type="InterPro" id="IPR011856">
    <property type="entry name" value="tRNA_endonuc-like_dom_sf"/>
</dbReference>
<dbReference type="Pfam" id="PF11645">
    <property type="entry name" value="PDDEXK_5"/>
    <property type="match status" value="1"/>
</dbReference>
<dbReference type="Proteomes" id="UP000199370">
    <property type="component" value="Unassembled WGS sequence"/>
</dbReference>